<organism evidence="5 6">
    <name type="scientific">Nitrospira tepida</name>
    <dbReference type="NCBI Taxonomy" id="2973512"/>
    <lineage>
        <taxon>Bacteria</taxon>
        <taxon>Pseudomonadati</taxon>
        <taxon>Nitrospirota</taxon>
        <taxon>Nitrospiria</taxon>
        <taxon>Nitrospirales</taxon>
        <taxon>Nitrospiraceae</taxon>
        <taxon>Nitrospira</taxon>
    </lineage>
</organism>
<gene>
    <name evidence="5" type="ORF">DNFV4_00996</name>
</gene>
<dbReference type="PANTHER" id="PTHR42808">
    <property type="entry name" value="HYDROXYSTEROID DEHYDROGENASE-LIKE PROTEIN 2"/>
    <property type="match status" value="1"/>
</dbReference>
<dbReference type="Pfam" id="PF02036">
    <property type="entry name" value="SCP2"/>
    <property type="match status" value="1"/>
</dbReference>
<evidence type="ECO:0000313" key="6">
    <source>
        <dbReference type="Proteomes" id="UP001179121"/>
    </source>
</evidence>
<reference evidence="5" key="1">
    <citation type="submission" date="2022-10" db="EMBL/GenBank/DDBJ databases">
        <authorList>
            <person name="Koch H."/>
        </authorList>
    </citation>
    <scope>NUCLEOTIDE SEQUENCE</scope>
    <source>
        <strain evidence="5">DNF</strain>
    </source>
</reference>
<keyword evidence="2" id="KW-0521">NADP</keyword>
<keyword evidence="6" id="KW-1185">Reference proteome</keyword>
<comment type="similarity">
    <text evidence="1">Belongs to the short-chain dehydrogenases/reductases (SDR) family.</text>
</comment>
<sequence>MPQTIRDILNQLPGKLDAEAAEGVTAVYQFDLSDPGGGRYYLMIDDGTCSVAEGSHPDPHVTLAMSGADALGLLNGNLSGQAMAMSGRLSVSGDIGLALQLKALFPSVKTS</sequence>
<dbReference type="Gene3D" id="3.30.1050.10">
    <property type="entry name" value="SCP2 sterol-binding domain"/>
    <property type="match status" value="1"/>
</dbReference>
<dbReference type="EMBL" id="OX365700">
    <property type="protein sequence ID" value="CAI4030568.1"/>
    <property type="molecule type" value="Genomic_DNA"/>
</dbReference>
<dbReference type="Proteomes" id="UP001179121">
    <property type="component" value="Chromosome"/>
</dbReference>
<evidence type="ECO:0000259" key="4">
    <source>
        <dbReference type="Pfam" id="PF02036"/>
    </source>
</evidence>
<keyword evidence="3" id="KW-0560">Oxidoreductase</keyword>
<dbReference type="InterPro" id="IPR036527">
    <property type="entry name" value="SCP2_sterol-bd_dom_sf"/>
</dbReference>
<dbReference type="SUPFAM" id="SSF55718">
    <property type="entry name" value="SCP-like"/>
    <property type="match status" value="1"/>
</dbReference>
<evidence type="ECO:0000256" key="2">
    <source>
        <dbReference type="ARBA" id="ARBA00022857"/>
    </source>
</evidence>
<evidence type="ECO:0000256" key="3">
    <source>
        <dbReference type="ARBA" id="ARBA00023002"/>
    </source>
</evidence>
<evidence type="ECO:0000313" key="5">
    <source>
        <dbReference type="EMBL" id="CAI4030568.1"/>
    </source>
</evidence>
<protein>
    <submittedName>
        <fullName evidence="5">SCP2 sterol-binding domain-containing protein</fullName>
    </submittedName>
</protein>
<feature type="domain" description="SCP2" evidence="4">
    <location>
        <begin position="12"/>
        <end position="105"/>
    </location>
</feature>
<accession>A0AA86MWZ6</accession>
<dbReference type="KEGG" id="nti:DNFV4_00996"/>
<dbReference type="AlphaFoldDB" id="A0AA86MWZ6"/>
<name>A0AA86MWZ6_9BACT</name>
<proteinExistence type="inferred from homology"/>
<dbReference type="InterPro" id="IPR003033">
    <property type="entry name" value="SCP2_sterol-bd_dom"/>
</dbReference>
<dbReference type="InterPro" id="IPR051935">
    <property type="entry name" value="HSDL2"/>
</dbReference>
<dbReference type="PANTHER" id="PTHR42808:SF3">
    <property type="entry name" value="HYDROXYSTEROID DEHYDROGENASE-LIKE PROTEIN 2"/>
    <property type="match status" value="1"/>
</dbReference>
<evidence type="ECO:0000256" key="1">
    <source>
        <dbReference type="ARBA" id="ARBA00006484"/>
    </source>
</evidence>
<dbReference type="RefSeq" id="WP_289267552.1">
    <property type="nucleotide sequence ID" value="NZ_OX365700.1"/>
</dbReference>
<dbReference type="GO" id="GO:0016491">
    <property type="term" value="F:oxidoreductase activity"/>
    <property type="evidence" value="ECO:0007669"/>
    <property type="project" value="UniProtKB-KW"/>
</dbReference>